<evidence type="ECO:0000313" key="2">
    <source>
        <dbReference type="Proteomes" id="UP000094444"/>
    </source>
</evidence>
<proteinExistence type="predicted"/>
<keyword evidence="2" id="KW-1185">Reference proteome</keyword>
<accession>A0A2P5I363</accession>
<sequence>MPHGDLKPPQPRAGISSVDRGLRLSPPILVTLNEAWSMGRPATQAQGGSRGGPWWAMAGVGLSSGWRLGSCAVCSSCPSGWDGRDLTCTRSDECANRVWPSPARLHASRFTLHASRCYDAASVAAIAAVAAHAASSIASIEIQGR</sequence>
<dbReference type="EMBL" id="MAVT02000319">
    <property type="protein sequence ID" value="POS76921.1"/>
    <property type="molecule type" value="Genomic_DNA"/>
</dbReference>
<dbReference type="Proteomes" id="UP000094444">
    <property type="component" value="Unassembled WGS sequence"/>
</dbReference>
<reference evidence="1" key="1">
    <citation type="submission" date="2017-09" db="EMBL/GenBank/DDBJ databases">
        <title>Polyketide synthases of a Diaporthe helianthi virulent isolate.</title>
        <authorList>
            <person name="Baroncelli R."/>
        </authorList>
    </citation>
    <scope>NUCLEOTIDE SEQUENCE [LARGE SCALE GENOMIC DNA]</scope>
    <source>
        <strain evidence="1">7/96</strain>
    </source>
</reference>
<name>A0A2P5I363_DIAHE</name>
<gene>
    <name evidence="1" type="ORF">DHEL01_v204678</name>
</gene>
<evidence type="ECO:0000313" key="1">
    <source>
        <dbReference type="EMBL" id="POS76921.1"/>
    </source>
</evidence>
<protein>
    <submittedName>
        <fullName evidence="1">Uncharacterized protein</fullName>
    </submittedName>
</protein>
<dbReference type="InParanoid" id="A0A2P5I363"/>
<organism evidence="1 2">
    <name type="scientific">Diaporthe helianthi</name>
    <dbReference type="NCBI Taxonomy" id="158607"/>
    <lineage>
        <taxon>Eukaryota</taxon>
        <taxon>Fungi</taxon>
        <taxon>Dikarya</taxon>
        <taxon>Ascomycota</taxon>
        <taxon>Pezizomycotina</taxon>
        <taxon>Sordariomycetes</taxon>
        <taxon>Sordariomycetidae</taxon>
        <taxon>Diaporthales</taxon>
        <taxon>Diaporthaceae</taxon>
        <taxon>Diaporthe</taxon>
    </lineage>
</organism>
<comment type="caution">
    <text evidence="1">The sequence shown here is derived from an EMBL/GenBank/DDBJ whole genome shotgun (WGS) entry which is preliminary data.</text>
</comment>
<dbReference type="OrthoDB" id="10553120at2759"/>
<dbReference type="AlphaFoldDB" id="A0A2P5I363"/>